<evidence type="ECO:0000256" key="1">
    <source>
        <dbReference type="SAM" id="MobiDB-lite"/>
    </source>
</evidence>
<comment type="caution">
    <text evidence="2">The sequence shown here is derived from an EMBL/GenBank/DDBJ whole genome shotgun (WGS) entry which is preliminary data.</text>
</comment>
<evidence type="ECO:0000313" key="3">
    <source>
        <dbReference type="Proteomes" id="UP000830375"/>
    </source>
</evidence>
<reference evidence="2 3" key="1">
    <citation type="submission" date="2022-01" db="EMBL/GenBank/DDBJ databases">
        <title>A high-quality chromosome-level genome assembly of rohu carp, Labeo rohita.</title>
        <authorList>
            <person name="Arick M.A. II"/>
            <person name="Hsu C.-Y."/>
            <person name="Magbanua Z."/>
            <person name="Pechanova O."/>
            <person name="Grover C."/>
            <person name="Miller E."/>
            <person name="Thrash A."/>
            <person name="Ezzel L."/>
            <person name="Alam S."/>
            <person name="Benzie J."/>
            <person name="Hamilton M."/>
            <person name="Karsi A."/>
            <person name="Lawrence M.L."/>
            <person name="Peterson D.G."/>
        </authorList>
    </citation>
    <scope>NUCLEOTIDE SEQUENCE [LARGE SCALE GENOMIC DNA]</scope>
    <source>
        <strain evidence="3">BAU-BD-2019</strain>
        <tissue evidence="2">Blood</tissue>
    </source>
</reference>
<proteinExistence type="predicted"/>
<name>A0ABQ8MQD0_LABRO</name>
<evidence type="ECO:0000313" key="2">
    <source>
        <dbReference type="EMBL" id="KAI2665042.1"/>
    </source>
</evidence>
<protein>
    <submittedName>
        <fullName evidence="2">Uncharacterized protein</fullName>
    </submittedName>
</protein>
<feature type="compositionally biased region" description="Basic and acidic residues" evidence="1">
    <location>
        <begin position="129"/>
        <end position="139"/>
    </location>
</feature>
<dbReference type="Proteomes" id="UP000830375">
    <property type="component" value="Unassembled WGS sequence"/>
</dbReference>
<keyword evidence="3" id="KW-1185">Reference proteome</keyword>
<feature type="region of interest" description="Disordered" evidence="1">
    <location>
        <begin position="55"/>
        <end position="141"/>
    </location>
</feature>
<feature type="compositionally biased region" description="Low complexity" evidence="1">
    <location>
        <begin position="60"/>
        <end position="72"/>
    </location>
</feature>
<organism evidence="2 3">
    <name type="scientific">Labeo rohita</name>
    <name type="common">Indian major carp</name>
    <name type="synonym">Cyprinus rohita</name>
    <dbReference type="NCBI Taxonomy" id="84645"/>
    <lineage>
        <taxon>Eukaryota</taxon>
        <taxon>Metazoa</taxon>
        <taxon>Chordata</taxon>
        <taxon>Craniata</taxon>
        <taxon>Vertebrata</taxon>
        <taxon>Euteleostomi</taxon>
        <taxon>Actinopterygii</taxon>
        <taxon>Neopterygii</taxon>
        <taxon>Teleostei</taxon>
        <taxon>Ostariophysi</taxon>
        <taxon>Cypriniformes</taxon>
        <taxon>Cyprinidae</taxon>
        <taxon>Labeoninae</taxon>
        <taxon>Labeonini</taxon>
        <taxon>Labeo</taxon>
    </lineage>
</organism>
<gene>
    <name evidence="2" type="ORF">H4Q32_003383</name>
</gene>
<sequence length="189" mass="20619">MDLPTVLLPILEQGNRSLEDHTKDFMYLASMTHYPRASPPMLSGCWCPADLSWTTEDDTSPTPDSESSQPSPRFAEHESEPTVDGEPEPSVTESSPCGATGLRIAQEPEPLLSDQVRESATEPATVDVPDGREGAEDSTAHCTTAEGEQRLDLGLIVLEQDLTNFVEDIYEDMPALLPPSKLPVNLEQI</sequence>
<accession>A0ABQ8MQD0</accession>
<dbReference type="EMBL" id="JACTAM010000005">
    <property type="protein sequence ID" value="KAI2665042.1"/>
    <property type="molecule type" value="Genomic_DNA"/>
</dbReference>